<accession>A0A067JXH4</accession>
<sequence>MSGLPSWWNRFGSRSSLRAFPELGSVHGCEPFLDSGLLFPIAEHVCHEKSPTWNWRFLTIDRRPRHAGVSSHCLPDDHRRDHVLAWALDKLSLISPVPARSIPTYGPANFCTCSRGHFDFEDNPVIRWTCPWWRIGRVTAGSMNLNYVLYASLNRSMAYFPDRINRQYGVVQRVPRAPNFESGPMTQSLLTNLADRWRPRNTWYMGQGVMHDTVTPEYADWFYSQ</sequence>
<proteinExistence type="predicted"/>
<name>A0A067JXH4_JATCU</name>
<evidence type="ECO:0000313" key="2">
    <source>
        <dbReference type="Proteomes" id="UP000027138"/>
    </source>
</evidence>
<protein>
    <recommendedName>
        <fullName evidence="3">Aminotransferase-like plant mobile domain-containing protein</fullName>
    </recommendedName>
</protein>
<keyword evidence="2" id="KW-1185">Reference proteome</keyword>
<reference evidence="1 2" key="1">
    <citation type="journal article" date="2014" name="PLoS ONE">
        <title>Global Analysis of Gene Expression Profiles in Physic Nut (Jatropha curcas L.) Seedlings Exposed to Salt Stress.</title>
        <authorList>
            <person name="Zhang L."/>
            <person name="Zhang C."/>
            <person name="Wu P."/>
            <person name="Chen Y."/>
            <person name="Li M."/>
            <person name="Jiang H."/>
            <person name="Wu G."/>
        </authorList>
    </citation>
    <scope>NUCLEOTIDE SEQUENCE [LARGE SCALE GENOMIC DNA]</scope>
    <source>
        <strain evidence="2">cv. GZQX0401</strain>
        <tissue evidence="1">Young leaves</tissue>
    </source>
</reference>
<dbReference type="AlphaFoldDB" id="A0A067JXH4"/>
<dbReference type="EMBL" id="KK914827">
    <property type="protein sequence ID" value="KDP27523.1"/>
    <property type="molecule type" value="Genomic_DNA"/>
</dbReference>
<dbReference type="OrthoDB" id="1748438at2759"/>
<organism evidence="1 2">
    <name type="scientific">Jatropha curcas</name>
    <name type="common">Barbados nut</name>
    <dbReference type="NCBI Taxonomy" id="180498"/>
    <lineage>
        <taxon>Eukaryota</taxon>
        <taxon>Viridiplantae</taxon>
        <taxon>Streptophyta</taxon>
        <taxon>Embryophyta</taxon>
        <taxon>Tracheophyta</taxon>
        <taxon>Spermatophyta</taxon>
        <taxon>Magnoliopsida</taxon>
        <taxon>eudicotyledons</taxon>
        <taxon>Gunneridae</taxon>
        <taxon>Pentapetalae</taxon>
        <taxon>rosids</taxon>
        <taxon>fabids</taxon>
        <taxon>Malpighiales</taxon>
        <taxon>Euphorbiaceae</taxon>
        <taxon>Crotonoideae</taxon>
        <taxon>Jatropheae</taxon>
        <taxon>Jatropha</taxon>
    </lineage>
</organism>
<evidence type="ECO:0000313" key="1">
    <source>
        <dbReference type="EMBL" id="KDP27523.1"/>
    </source>
</evidence>
<evidence type="ECO:0008006" key="3">
    <source>
        <dbReference type="Google" id="ProtNLM"/>
    </source>
</evidence>
<dbReference type="Proteomes" id="UP000027138">
    <property type="component" value="Unassembled WGS sequence"/>
</dbReference>
<gene>
    <name evidence="1" type="ORF">JCGZ_20136</name>
</gene>